<comment type="caution">
    <text evidence="2">The sequence shown here is derived from an EMBL/GenBank/DDBJ whole genome shotgun (WGS) entry which is preliminary data.</text>
</comment>
<protein>
    <submittedName>
        <fullName evidence="2">Serine/threonine-protein kinase ISR1</fullName>
    </submittedName>
</protein>
<dbReference type="InterPro" id="IPR011009">
    <property type="entry name" value="Kinase-like_dom_sf"/>
</dbReference>
<dbReference type="PROSITE" id="PS50011">
    <property type="entry name" value="PROTEIN_KINASE_DOM"/>
    <property type="match status" value="1"/>
</dbReference>
<evidence type="ECO:0000313" key="2">
    <source>
        <dbReference type="EMBL" id="KAL3233844.1"/>
    </source>
</evidence>
<accession>A0ABR4NYE4</accession>
<dbReference type="InterPro" id="IPR000719">
    <property type="entry name" value="Prot_kinase_dom"/>
</dbReference>
<keyword evidence="2" id="KW-0418">Kinase</keyword>
<dbReference type="SUPFAM" id="SSF56112">
    <property type="entry name" value="Protein kinase-like (PK-like)"/>
    <property type="match status" value="1"/>
</dbReference>
<evidence type="ECO:0000313" key="3">
    <source>
        <dbReference type="Proteomes" id="UP001623330"/>
    </source>
</evidence>
<dbReference type="PROSITE" id="PS00108">
    <property type="entry name" value="PROTEIN_KINASE_ST"/>
    <property type="match status" value="1"/>
</dbReference>
<dbReference type="InterPro" id="IPR008271">
    <property type="entry name" value="Ser/Thr_kinase_AS"/>
</dbReference>
<name>A0ABR4NYE4_9SACH</name>
<dbReference type="EMBL" id="JBEVYD010000004">
    <property type="protein sequence ID" value="KAL3233844.1"/>
    <property type="molecule type" value="Genomic_DNA"/>
</dbReference>
<keyword evidence="2" id="KW-0808">Transferase</keyword>
<dbReference type="PANTHER" id="PTHR44167:SF24">
    <property type="entry name" value="SERINE_THREONINE-PROTEIN KINASE CHK2"/>
    <property type="match status" value="1"/>
</dbReference>
<dbReference type="Proteomes" id="UP001623330">
    <property type="component" value="Unassembled WGS sequence"/>
</dbReference>
<keyword evidence="3" id="KW-1185">Reference proteome</keyword>
<dbReference type="SMART" id="SM00220">
    <property type="entry name" value="S_TKc"/>
    <property type="match status" value="1"/>
</dbReference>
<reference evidence="2 3" key="1">
    <citation type="submission" date="2024-05" db="EMBL/GenBank/DDBJ databases">
        <title>Long read based assembly of the Candida bracarensis genome reveals expanded adhesin content.</title>
        <authorList>
            <person name="Marcet-Houben M."/>
            <person name="Ksiezopolska E."/>
            <person name="Gabaldon T."/>
        </authorList>
    </citation>
    <scope>NUCLEOTIDE SEQUENCE [LARGE SCALE GENOMIC DNA]</scope>
    <source>
        <strain evidence="2 3">CBM6</strain>
    </source>
</reference>
<dbReference type="Pfam" id="PF00069">
    <property type="entry name" value="Pkinase"/>
    <property type="match status" value="1"/>
</dbReference>
<sequence length="390" mass="44302">MDTPPTSPFVASEKFGKQDAFFPLSPEPEEGSFQKLKPSSLGFLQNDLSVVHNPAMQEVLLRCYEGQPGLAANALYGSGRYDLYRNQFIKVGKMLDRGSAAYIFELIDNTGLEMVVKCPTSKRKTQQILKEAMILRVLQHPQNHIVPFEGITYMNKGHMRQLRSSETVPALVLKRFDMNLNRFISIYHKTLDIGVAKQIWWSLFKNLLFALSYMKTKNIIHGDIKTSNVLLNIPKTNGIENAQFYLADFTSAEIIPEQDNQDFNPQIETTLEYCAPELIGAFDINVETDAKNRPSTETDLYAVGLCLMSFVTGFEPFDELYSQFSKGNIPNASPVQKSQWLLNAISKRDPISMNILSHDLYNDWSNEIDVLSKILNERVSLEELILMTQH</sequence>
<dbReference type="Gene3D" id="1.10.510.10">
    <property type="entry name" value="Transferase(Phosphotransferase) domain 1"/>
    <property type="match status" value="1"/>
</dbReference>
<dbReference type="GO" id="GO:0016301">
    <property type="term" value="F:kinase activity"/>
    <property type="evidence" value="ECO:0007669"/>
    <property type="project" value="UniProtKB-KW"/>
</dbReference>
<evidence type="ECO:0000259" key="1">
    <source>
        <dbReference type="PROSITE" id="PS50011"/>
    </source>
</evidence>
<proteinExistence type="predicted"/>
<gene>
    <name evidence="2" type="ORF">RNJ44_03884</name>
</gene>
<organism evidence="2 3">
    <name type="scientific">Nakaseomyces bracarensis</name>
    <dbReference type="NCBI Taxonomy" id="273131"/>
    <lineage>
        <taxon>Eukaryota</taxon>
        <taxon>Fungi</taxon>
        <taxon>Dikarya</taxon>
        <taxon>Ascomycota</taxon>
        <taxon>Saccharomycotina</taxon>
        <taxon>Saccharomycetes</taxon>
        <taxon>Saccharomycetales</taxon>
        <taxon>Saccharomycetaceae</taxon>
        <taxon>Nakaseomyces</taxon>
    </lineage>
</organism>
<dbReference type="PANTHER" id="PTHR44167">
    <property type="entry name" value="OVARIAN-SPECIFIC SERINE/THREONINE-PROTEIN KINASE LOK-RELATED"/>
    <property type="match status" value="1"/>
</dbReference>
<feature type="domain" description="Protein kinase" evidence="1">
    <location>
        <begin position="89"/>
        <end position="390"/>
    </location>
</feature>